<dbReference type="AlphaFoldDB" id="A0AAE3MAC1"/>
<sequence>MKKMRSFLLIASIIFLFSPYGKAQNFNGTILDQYGSPIINASVTIYNNFNSSQKSRTSTDSNGAYSLSVAENSNPDILYAYATSDQLSYKLNFSFALKKESKLDITIYDLQGKEIEHIYSATCPEGIQNFTWDYSHLNNYLNQRIFLINFRSQNSGKTVKFAHFNTQRIDFYFEHLETEDFNSSNVANNTYTAVIEGEGFNTHTDRLIKPEDTEQNFIINKEYYIPFKCGKKYIEQYEGDTYTPFYIKGINLGAAIPGTSPAEMAPSSEQYAMWFSMMKQAGYNLIRVYTLHYPRFYQELKKFNEANPESPLYLMHGAWLDEEYEGFDGQANLFTSEIKFVRDVNISTEFETAPISEYFDNRIKEVIDVVHGNATLPERWGWASGKYTADVSPWILGYIMGREIYANEVYYTNLLNPDINSYEGEVFSLLHGTASEVWATERLDKAMTYEKDEYMQQHPISFSSWPTLDPIEHPTEHGPEDMVDIDLDKIDETHAPAGYFASYHVYPYFPDFMSCDPSYTDYTDYMGSNSYLGYLNDLKSQYTNRPLIISEYGVSSSWGTSRFSSNGMHHGGLTEQEQGNYIVRMMHNIKDSGCGGGILFSWIDEWFKFVWIFGETTHPSTRNRWHNIYNAEQNYGLITFIPEEADFSQFGYSSNDEKIDQIRVSSDIEGLYVKLKLKAKFESNDTIWVALDTYNKAKGESILPNNKRVRNRSEFCVSITKAEANLYVTKAYDMYGIGQEGFPASGQYFRSIATNGNGWNKVKWKNHRDINYCAGSEFDAGYLRIRDENNPKRSDAIIIKRNEIIVKLPWAMINFNDPSQLKVAHITDYRLHGGTNYNQTVESDGVAVTAFWGDCHVSTPRYLWDKWDSYSMPPTKEYKKSSYYIVKEALKNYPAYIKE</sequence>
<keyword evidence="2" id="KW-0378">Hydrolase</keyword>
<keyword evidence="3" id="KW-1185">Reference proteome</keyword>
<name>A0AAE3MAC1_9BACT</name>
<feature type="signal peptide" evidence="1">
    <location>
        <begin position="1"/>
        <end position="23"/>
    </location>
</feature>
<organism evidence="2 3">
    <name type="scientific">Plebeiibacterium marinum</name>
    <dbReference type="NCBI Taxonomy" id="2992111"/>
    <lineage>
        <taxon>Bacteria</taxon>
        <taxon>Pseudomonadati</taxon>
        <taxon>Bacteroidota</taxon>
        <taxon>Bacteroidia</taxon>
        <taxon>Marinilabiliales</taxon>
        <taxon>Marinilabiliaceae</taxon>
        <taxon>Plebeiibacterium</taxon>
    </lineage>
</organism>
<evidence type="ECO:0000256" key="1">
    <source>
        <dbReference type="SAM" id="SignalP"/>
    </source>
</evidence>
<dbReference type="SUPFAM" id="SSF49464">
    <property type="entry name" value="Carboxypeptidase regulatory domain-like"/>
    <property type="match status" value="1"/>
</dbReference>
<dbReference type="SUPFAM" id="SSF51445">
    <property type="entry name" value="(Trans)glycosidases"/>
    <property type="match status" value="1"/>
</dbReference>
<feature type="chain" id="PRO_5041989655" evidence="1">
    <location>
        <begin position="24"/>
        <end position="899"/>
    </location>
</feature>
<gene>
    <name evidence="2" type="ORF">OM074_00995</name>
</gene>
<comment type="caution">
    <text evidence="2">The sequence shown here is derived from an EMBL/GenBank/DDBJ whole genome shotgun (WGS) entry which is preliminary data.</text>
</comment>
<dbReference type="InterPro" id="IPR008969">
    <property type="entry name" value="CarboxyPept-like_regulatory"/>
</dbReference>
<evidence type="ECO:0000313" key="3">
    <source>
        <dbReference type="Proteomes" id="UP001207408"/>
    </source>
</evidence>
<protein>
    <submittedName>
        <fullName evidence="2">Carboxypeptidase-like regulatory domain-containing protein</fullName>
    </submittedName>
</protein>
<keyword evidence="2" id="KW-0645">Protease</keyword>
<keyword evidence="2" id="KW-0121">Carboxypeptidase</keyword>
<accession>A0AAE3MAC1</accession>
<dbReference type="InterPro" id="IPR017853">
    <property type="entry name" value="GH"/>
</dbReference>
<proteinExistence type="predicted"/>
<dbReference type="GO" id="GO:0004180">
    <property type="term" value="F:carboxypeptidase activity"/>
    <property type="evidence" value="ECO:0007669"/>
    <property type="project" value="UniProtKB-KW"/>
</dbReference>
<dbReference type="Gene3D" id="3.20.20.80">
    <property type="entry name" value="Glycosidases"/>
    <property type="match status" value="1"/>
</dbReference>
<reference evidence="2" key="1">
    <citation type="submission" date="2022-10" db="EMBL/GenBank/DDBJ databases">
        <authorList>
            <person name="Yu W.X."/>
        </authorList>
    </citation>
    <scope>NUCLEOTIDE SEQUENCE</scope>
    <source>
        <strain evidence="2">D04</strain>
    </source>
</reference>
<dbReference type="Proteomes" id="UP001207408">
    <property type="component" value="Unassembled WGS sequence"/>
</dbReference>
<dbReference type="EMBL" id="JAPDPI010000001">
    <property type="protein sequence ID" value="MCW3804176.1"/>
    <property type="molecule type" value="Genomic_DNA"/>
</dbReference>
<evidence type="ECO:0000313" key="2">
    <source>
        <dbReference type="EMBL" id="MCW3804176.1"/>
    </source>
</evidence>
<keyword evidence="1" id="KW-0732">Signal</keyword>